<accession>A0A7S4W666</accession>
<evidence type="ECO:0000256" key="5">
    <source>
        <dbReference type="ARBA" id="ARBA00023187"/>
    </source>
</evidence>
<comment type="similarity">
    <text evidence="1">Belongs to the HTATSF1 family.</text>
</comment>
<evidence type="ECO:0000256" key="6">
    <source>
        <dbReference type="PROSITE-ProRule" id="PRU00176"/>
    </source>
</evidence>
<dbReference type="CDD" id="cd12282">
    <property type="entry name" value="RRM2_TatSF1_like"/>
    <property type="match status" value="1"/>
</dbReference>
<dbReference type="PANTHER" id="PTHR15608">
    <property type="entry name" value="SPLICING FACTOR U2AF-ASSOCIATED PROTEIN 2"/>
    <property type="match status" value="1"/>
</dbReference>
<keyword evidence="3" id="KW-0677">Repeat</keyword>
<dbReference type="PROSITE" id="PS50102">
    <property type="entry name" value="RRM"/>
    <property type="match status" value="1"/>
</dbReference>
<feature type="compositionally biased region" description="Polar residues" evidence="7">
    <location>
        <begin position="310"/>
        <end position="324"/>
    </location>
</feature>
<dbReference type="InterPro" id="IPR035979">
    <property type="entry name" value="RBD_domain_sf"/>
</dbReference>
<dbReference type="Gene3D" id="3.30.70.330">
    <property type="match status" value="2"/>
</dbReference>
<dbReference type="GO" id="GO:0005686">
    <property type="term" value="C:U2 snRNP"/>
    <property type="evidence" value="ECO:0007669"/>
    <property type="project" value="TreeGrafter"/>
</dbReference>
<protein>
    <recommendedName>
        <fullName evidence="8">RRM domain-containing protein</fullName>
    </recommendedName>
</protein>
<evidence type="ECO:0000256" key="7">
    <source>
        <dbReference type="SAM" id="MobiDB-lite"/>
    </source>
</evidence>
<dbReference type="InterPro" id="IPR012677">
    <property type="entry name" value="Nucleotide-bd_a/b_plait_sf"/>
</dbReference>
<dbReference type="SUPFAM" id="SSF54928">
    <property type="entry name" value="RNA-binding domain, RBD"/>
    <property type="match status" value="2"/>
</dbReference>
<organism evidence="9">
    <name type="scientific">Ditylum brightwellii</name>
    <dbReference type="NCBI Taxonomy" id="49249"/>
    <lineage>
        <taxon>Eukaryota</taxon>
        <taxon>Sar</taxon>
        <taxon>Stramenopiles</taxon>
        <taxon>Ochrophyta</taxon>
        <taxon>Bacillariophyta</taxon>
        <taxon>Mediophyceae</taxon>
        <taxon>Lithodesmiophycidae</taxon>
        <taxon>Lithodesmiales</taxon>
        <taxon>Lithodesmiaceae</taxon>
        <taxon>Ditylum</taxon>
    </lineage>
</organism>
<dbReference type="GO" id="GO:0005684">
    <property type="term" value="C:U2-type spliceosomal complex"/>
    <property type="evidence" value="ECO:0007669"/>
    <property type="project" value="TreeGrafter"/>
</dbReference>
<dbReference type="AlphaFoldDB" id="A0A7S4W666"/>
<dbReference type="EMBL" id="HBNS01053836">
    <property type="protein sequence ID" value="CAE4655512.1"/>
    <property type="molecule type" value="Transcribed_RNA"/>
</dbReference>
<proteinExistence type="inferred from homology"/>
<evidence type="ECO:0000256" key="4">
    <source>
        <dbReference type="ARBA" id="ARBA00022884"/>
    </source>
</evidence>
<feature type="domain" description="RRM" evidence="8">
    <location>
        <begin position="346"/>
        <end position="441"/>
    </location>
</feature>
<dbReference type="GO" id="GO:0000398">
    <property type="term" value="P:mRNA splicing, via spliceosome"/>
    <property type="evidence" value="ECO:0007669"/>
    <property type="project" value="InterPro"/>
</dbReference>
<sequence>MSTTLNTDEAPTQKSHAEDLAHISLELEKPYLYQNRRTGQPSSAPLTARQLCRLLCPAVDGSIMRSTTMMVTPETLVIGYEISTGQYAAEGWVLAKKTPVLREACSSWHYEEKGTIKGPVTCRELANEIRAQRSKEKGGVEILWENMRVWSTELTQLDEESNKEQQQWRKISELIFLKAAMEAFEDNPPQWSLGGISEEKGEHIEKGKGGDAQTMAPNGDFDPSAMTYTDPTVENNGLTPNESKELEAFLSSTANMGPAHTQNGNAAEENDEEGYESDGGTSYVRDPRTGNWIHAALAPPKPPKEAAPDVTNNSLPKKSGTDGSNINNNQKKRKRKANFAAKNAKCWVYVTGLPTDTNEDEVATYFARVGVLDLDPSTQHPKVKLYREKGSPKNEEGRLKGDASVCYARAESVDMALQFLDDSPFRADSGMDRINVQRAKFEQHGQQFQKNTSRFSNAQRKVARLAALQAVDWDEGENGRITGGKKGLRIIVLKSMFHPDELVGNGSDKEDRALLELERDVRSECEKYGVVEKITVFSKNPSGVMIVKFSQPGAASDAISEYHGRTRKGRKIAASFWDGVTDYTVRDVEIEQKEMDQRLDEFGSWLESQEVPEEFQLKVQEDS</sequence>
<dbReference type="PANTHER" id="PTHR15608:SF0">
    <property type="entry name" value="HIV TAT-SPECIFIC FACTOR 1"/>
    <property type="match status" value="1"/>
</dbReference>
<dbReference type="InterPro" id="IPR034392">
    <property type="entry name" value="TatSF1-like_RRM1"/>
</dbReference>
<dbReference type="InterPro" id="IPR000504">
    <property type="entry name" value="RRM_dom"/>
</dbReference>
<evidence type="ECO:0000256" key="1">
    <source>
        <dbReference type="ARBA" id="ARBA00007747"/>
    </source>
</evidence>
<keyword evidence="4 6" id="KW-0694">RNA-binding</keyword>
<keyword evidence="2" id="KW-0507">mRNA processing</keyword>
<dbReference type="FunFam" id="3.30.70.330:FF:000105">
    <property type="entry name" value="HIV Tat-specific factor 1 homolog"/>
    <property type="match status" value="1"/>
</dbReference>
<evidence type="ECO:0000259" key="8">
    <source>
        <dbReference type="PROSITE" id="PS50102"/>
    </source>
</evidence>
<evidence type="ECO:0000313" key="9">
    <source>
        <dbReference type="EMBL" id="CAE4655512.1"/>
    </source>
</evidence>
<evidence type="ECO:0000256" key="3">
    <source>
        <dbReference type="ARBA" id="ARBA00022737"/>
    </source>
</evidence>
<dbReference type="CDD" id="cd12281">
    <property type="entry name" value="RRM1_TatSF1_like"/>
    <property type="match status" value="1"/>
</dbReference>
<keyword evidence="5" id="KW-0508">mRNA splicing</keyword>
<dbReference type="InterPro" id="IPR034393">
    <property type="entry name" value="TatSF1-like"/>
</dbReference>
<dbReference type="GO" id="GO:0003723">
    <property type="term" value="F:RNA binding"/>
    <property type="evidence" value="ECO:0007669"/>
    <property type="project" value="UniProtKB-UniRule"/>
</dbReference>
<name>A0A7S4W666_9STRA</name>
<evidence type="ECO:0000256" key="2">
    <source>
        <dbReference type="ARBA" id="ARBA00022664"/>
    </source>
</evidence>
<dbReference type="Pfam" id="PF00076">
    <property type="entry name" value="RRM_1"/>
    <property type="match status" value="1"/>
</dbReference>
<reference evidence="9" key="1">
    <citation type="submission" date="2021-01" db="EMBL/GenBank/DDBJ databases">
        <authorList>
            <person name="Corre E."/>
            <person name="Pelletier E."/>
            <person name="Niang G."/>
            <person name="Scheremetjew M."/>
            <person name="Finn R."/>
            <person name="Kale V."/>
            <person name="Holt S."/>
            <person name="Cochrane G."/>
            <person name="Meng A."/>
            <person name="Brown T."/>
            <person name="Cohen L."/>
        </authorList>
    </citation>
    <scope>NUCLEOTIDE SEQUENCE</scope>
    <source>
        <strain evidence="9">GSO104</strain>
    </source>
</reference>
<gene>
    <name evidence="9" type="ORF">DBRI00130_LOCUS39138</name>
</gene>
<feature type="region of interest" description="Disordered" evidence="7">
    <location>
        <begin position="255"/>
        <end position="337"/>
    </location>
</feature>